<dbReference type="PANTHER" id="PTHR43611:SF3">
    <property type="entry name" value="FLAVIN MONONUCLEOTIDE HYDROLASE 1, CHLOROPLATIC"/>
    <property type="match status" value="1"/>
</dbReference>
<dbReference type="EMBL" id="JAESIY010000018">
    <property type="protein sequence ID" value="MBL3658873.1"/>
    <property type="molecule type" value="Genomic_DNA"/>
</dbReference>
<dbReference type="AlphaFoldDB" id="A0A937FE56"/>
<dbReference type="RefSeq" id="WP_202246665.1">
    <property type="nucleotide sequence ID" value="NZ_JAESIY010000018.1"/>
</dbReference>
<organism evidence="1 2">
    <name type="scientific">Fulvivirga sediminis</name>
    <dbReference type="NCBI Taxonomy" id="2803949"/>
    <lineage>
        <taxon>Bacteria</taxon>
        <taxon>Pseudomonadati</taxon>
        <taxon>Bacteroidota</taxon>
        <taxon>Cytophagia</taxon>
        <taxon>Cytophagales</taxon>
        <taxon>Fulvivirgaceae</taxon>
        <taxon>Fulvivirga</taxon>
    </lineage>
</organism>
<dbReference type="Pfam" id="PF00702">
    <property type="entry name" value="Hydrolase"/>
    <property type="match status" value="1"/>
</dbReference>
<dbReference type="InterPro" id="IPR023198">
    <property type="entry name" value="PGP-like_dom2"/>
</dbReference>
<proteinExistence type="predicted"/>
<sequence>MKEQEIKNIIFDLGGVIINLKPANTIDAFARLSGISKEEVTQKYLHDEHFKKYEKGLISDEEFRSYLKNMTGCDSDKDLDEAWNAMLLDVPQERLELLKDLRKHHKLILLSNTNDIHLKCFTEILEKENDCSIDEFFDHVYYSHQMHKRKPDADIYEQVLNEQQLEPEETLFIDDNADNIAGAANLGIQTIHITGETTIIEVFDEGE</sequence>
<gene>
    <name evidence="1" type="ORF">JL102_22175</name>
</gene>
<dbReference type="InterPro" id="IPR023214">
    <property type="entry name" value="HAD_sf"/>
</dbReference>
<dbReference type="InterPro" id="IPR036412">
    <property type="entry name" value="HAD-like_sf"/>
</dbReference>
<name>A0A937FE56_9BACT</name>
<dbReference type="CDD" id="cd02603">
    <property type="entry name" value="HAD_sEH-N_like"/>
    <property type="match status" value="1"/>
</dbReference>
<evidence type="ECO:0000313" key="2">
    <source>
        <dbReference type="Proteomes" id="UP000659388"/>
    </source>
</evidence>
<dbReference type="NCBIfam" id="TIGR01509">
    <property type="entry name" value="HAD-SF-IA-v3"/>
    <property type="match status" value="1"/>
</dbReference>
<dbReference type="PANTHER" id="PTHR43611">
    <property type="entry name" value="ALPHA-D-GLUCOSE 1-PHOSPHATE PHOSPHATASE"/>
    <property type="match status" value="1"/>
</dbReference>
<dbReference type="InterPro" id="IPR006439">
    <property type="entry name" value="HAD-SF_hydro_IA"/>
</dbReference>
<accession>A0A937FE56</accession>
<evidence type="ECO:0000313" key="1">
    <source>
        <dbReference type="EMBL" id="MBL3658873.1"/>
    </source>
</evidence>
<dbReference type="Gene3D" id="1.10.150.240">
    <property type="entry name" value="Putative phosphatase, domain 2"/>
    <property type="match status" value="1"/>
</dbReference>
<protein>
    <submittedName>
        <fullName evidence="1">HAD family phosphatase</fullName>
    </submittedName>
</protein>
<dbReference type="Proteomes" id="UP000659388">
    <property type="component" value="Unassembled WGS sequence"/>
</dbReference>
<dbReference type="SUPFAM" id="SSF56784">
    <property type="entry name" value="HAD-like"/>
    <property type="match status" value="1"/>
</dbReference>
<keyword evidence="2" id="KW-1185">Reference proteome</keyword>
<dbReference type="SFLD" id="SFLDS00003">
    <property type="entry name" value="Haloacid_Dehalogenase"/>
    <property type="match status" value="1"/>
</dbReference>
<dbReference type="SFLD" id="SFLDG01129">
    <property type="entry name" value="C1.5:_HAD__Beta-PGM__Phosphata"/>
    <property type="match status" value="1"/>
</dbReference>
<dbReference type="Gene3D" id="3.40.50.1000">
    <property type="entry name" value="HAD superfamily/HAD-like"/>
    <property type="match status" value="1"/>
</dbReference>
<reference evidence="1" key="1">
    <citation type="submission" date="2021-01" db="EMBL/GenBank/DDBJ databases">
        <title>Fulvivirga kasyanovii gen. nov., sp nov., a novel member of the phylum Bacteroidetes isolated from seawater in a mussel farm.</title>
        <authorList>
            <person name="Zhao L.-H."/>
            <person name="Wang Z.-J."/>
        </authorList>
    </citation>
    <scope>NUCLEOTIDE SEQUENCE</scope>
    <source>
        <strain evidence="1">2943</strain>
    </source>
</reference>
<dbReference type="PRINTS" id="PR00413">
    <property type="entry name" value="HADHALOGNASE"/>
</dbReference>
<comment type="caution">
    <text evidence="1">The sequence shown here is derived from an EMBL/GenBank/DDBJ whole genome shotgun (WGS) entry which is preliminary data.</text>
</comment>
<dbReference type="NCBIfam" id="TIGR01549">
    <property type="entry name" value="HAD-SF-IA-v1"/>
    <property type="match status" value="1"/>
</dbReference>